<dbReference type="SMART" id="SM00360">
    <property type="entry name" value="RRM"/>
    <property type="match status" value="1"/>
</dbReference>
<evidence type="ECO:0000256" key="5">
    <source>
        <dbReference type="SAM" id="Coils"/>
    </source>
</evidence>
<gene>
    <name evidence="8" type="ORF">DPMN_001657</name>
</gene>
<protein>
    <recommendedName>
        <fullName evidence="7">RRM domain-containing protein</fullName>
    </recommendedName>
</protein>
<feature type="region of interest" description="Disordered" evidence="6">
    <location>
        <begin position="936"/>
        <end position="959"/>
    </location>
</feature>
<proteinExistence type="predicted"/>
<feature type="region of interest" description="Disordered" evidence="6">
    <location>
        <begin position="1511"/>
        <end position="1537"/>
    </location>
</feature>
<evidence type="ECO:0000256" key="1">
    <source>
        <dbReference type="ARBA" id="ARBA00004604"/>
    </source>
</evidence>
<feature type="region of interest" description="Disordered" evidence="6">
    <location>
        <begin position="996"/>
        <end position="1019"/>
    </location>
</feature>
<evidence type="ECO:0000256" key="6">
    <source>
        <dbReference type="SAM" id="MobiDB-lite"/>
    </source>
</evidence>
<feature type="region of interest" description="Disordered" evidence="6">
    <location>
        <begin position="1081"/>
        <end position="1104"/>
    </location>
</feature>
<dbReference type="GO" id="GO:0005730">
    <property type="term" value="C:nucleolus"/>
    <property type="evidence" value="ECO:0007669"/>
    <property type="project" value="UniProtKB-SubCell"/>
</dbReference>
<dbReference type="SUPFAM" id="SSF54928">
    <property type="entry name" value="RNA-binding domain, RBD"/>
    <property type="match status" value="1"/>
</dbReference>
<dbReference type="EMBL" id="JAIWYP010000001">
    <property type="protein sequence ID" value="KAH3877779.1"/>
    <property type="molecule type" value="Genomic_DNA"/>
</dbReference>
<dbReference type="PANTHER" id="PTHR48029:SF1">
    <property type="entry name" value="NUCLEOLAR PROTEIN 8"/>
    <property type="match status" value="1"/>
</dbReference>
<evidence type="ECO:0000256" key="2">
    <source>
        <dbReference type="ARBA" id="ARBA00022884"/>
    </source>
</evidence>
<feature type="compositionally biased region" description="Basic and acidic residues" evidence="6">
    <location>
        <begin position="1447"/>
        <end position="1463"/>
    </location>
</feature>
<dbReference type="OrthoDB" id="21643at2759"/>
<dbReference type="Gene3D" id="3.30.70.330">
    <property type="match status" value="1"/>
</dbReference>
<feature type="region of interest" description="Disordered" evidence="6">
    <location>
        <begin position="1377"/>
        <end position="1463"/>
    </location>
</feature>
<feature type="compositionally biased region" description="Acidic residues" evidence="6">
    <location>
        <begin position="665"/>
        <end position="678"/>
    </location>
</feature>
<reference evidence="8" key="1">
    <citation type="journal article" date="2019" name="bioRxiv">
        <title>The Genome of the Zebra Mussel, Dreissena polymorpha: A Resource for Invasive Species Research.</title>
        <authorList>
            <person name="McCartney M.A."/>
            <person name="Auch B."/>
            <person name="Kono T."/>
            <person name="Mallez S."/>
            <person name="Zhang Y."/>
            <person name="Obille A."/>
            <person name="Becker A."/>
            <person name="Abrahante J.E."/>
            <person name="Garbe J."/>
            <person name="Badalamenti J.P."/>
            <person name="Herman A."/>
            <person name="Mangelson H."/>
            <person name="Liachko I."/>
            <person name="Sullivan S."/>
            <person name="Sone E.D."/>
            <person name="Koren S."/>
            <person name="Silverstein K.A.T."/>
            <person name="Beckman K.B."/>
            <person name="Gohl D.M."/>
        </authorList>
    </citation>
    <scope>NUCLEOTIDE SEQUENCE</scope>
    <source>
        <strain evidence="8">Duluth1</strain>
        <tissue evidence="8">Whole animal</tissue>
    </source>
</reference>
<feature type="region of interest" description="Disordered" evidence="6">
    <location>
        <begin position="430"/>
        <end position="511"/>
    </location>
</feature>
<accession>A0A9D4MLB2</accession>
<evidence type="ECO:0000313" key="8">
    <source>
        <dbReference type="EMBL" id="KAH3877779.1"/>
    </source>
</evidence>
<feature type="region of interest" description="Disordered" evidence="6">
    <location>
        <begin position="801"/>
        <end position="865"/>
    </location>
</feature>
<name>A0A9D4MLB2_DREPO</name>
<dbReference type="InterPro" id="IPR035979">
    <property type="entry name" value="RBD_domain_sf"/>
</dbReference>
<comment type="caution">
    <text evidence="8">The sequence shown here is derived from an EMBL/GenBank/DDBJ whole genome shotgun (WGS) entry which is preliminary data.</text>
</comment>
<feature type="compositionally biased region" description="Acidic residues" evidence="6">
    <location>
        <begin position="1418"/>
        <end position="1437"/>
    </location>
</feature>
<comment type="subcellular location">
    <subcellularLocation>
        <location evidence="1">Nucleus</location>
        <location evidence="1">Nucleolus</location>
    </subcellularLocation>
</comment>
<feature type="compositionally biased region" description="Polar residues" evidence="6">
    <location>
        <begin position="1150"/>
        <end position="1160"/>
    </location>
</feature>
<feature type="compositionally biased region" description="Polar residues" evidence="6">
    <location>
        <begin position="459"/>
        <end position="470"/>
    </location>
</feature>
<feature type="compositionally biased region" description="Basic residues" evidence="6">
    <location>
        <begin position="1513"/>
        <end position="1537"/>
    </location>
</feature>
<feature type="compositionally biased region" description="Basic and acidic residues" evidence="6">
    <location>
        <begin position="1090"/>
        <end position="1104"/>
    </location>
</feature>
<feature type="compositionally biased region" description="Basic and acidic residues" evidence="6">
    <location>
        <begin position="649"/>
        <end position="658"/>
    </location>
</feature>
<evidence type="ECO:0000259" key="7">
    <source>
        <dbReference type="PROSITE" id="PS50102"/>
    </source>
</evidence>
<feature type="compositionally biased region" description="Basic and acidic residues" evidence="6">
    <location>
        <begin position="430"/>
        <end position="444"/>
    </location>
</feature>
<dbReference type="InterPro" id="IPR000504">
    <property type="entry name" value="RRM_dom"/>
</dbReference>
<dbReference type="PROSITE" id="PS50102">
    <property type="entry name" value="RRM"/>
    <property type="match status" value="1"/>
</dbReference>
<dbReference type="InterPro" id="IPR012677">
    <property type="entry name" value="Nucleotide-bd_a/b_plait_sf"/>
</dbReference>
<keyword evidence="3" id="KW-0539">Nucleus</keyword>
<feature type="compositionally biased region" description="Acidic residues" evidence="6">
    <location>
        <begin position="832"/>
        <end position="845"/>
    </location>
</feature>
<feature type="region of interest" description="Disordered" evidence="6">
    <location>
        <begin position="1140"/>
        <end position="1193"/>
    </location>
</feature>
<feature type="domain" description="RRM" evidence="7">
    <location>
        <begin position="5"/>
        <end position="86"/>
    </location>
</feature>
<evidence type="ECO:0000256" key="3">
    <source>
        <dbReference type="ARBA" id="ARBA00023242"/>
    </source>
</evidence>
<sequence length="1537" mass="172303">MEETKRLHIGGLFPGVTEAELKERFSKFGTVTDVAVKSRKDSNGSPLKTFAYVSLKTNEADLKKCFNTYSKTKWKGSEMKIQLAKENFINRLEQERKQQIEGTAVENKVQKSTKTKAIVQDRLSGIPGVEKFQMKGAPPGTAIPGEQDWIVGKYGRVLPVVNVKKSGTKKLLKVDPSKLTHNLKRFTEDISMGELNVSSLTWEMEDTDSEITKKRKGEFPEVQSRKIKNLVDKSEMEKRIKEVLANSERLEKERKMKENQLEVVPLTVGSVVEQKIVDFADSDVELGNEVPELARFDSDSEVDSNQNNFSKISKQKLISMQSSAGKKGLSKNKPIEKSKIAYFHNNASENEQTIIKSPSANNQLSDKGSATFVSLETPQINVRIVKGKQKLKAFGGTKALYQNTQSKKIFDTVTKDSVVEVIKTIKKAEDMHMKQERKTPDKMPKGKTLLNMPKHMDASKNSIGLNTSKSGKSENKSSTDTGSKKKNPTTGNADSNKMLRNPDENSVSSGDTDDVILKKKLKLDIHTDQKMLAKGKQVQSWLSGQHVGYEFSAGEVAGSDQVHKSVHVGNERPWSRYKYESGDEEDEIDDFEQFAKIELRKIEMNKQKDKMPFSYQVQNTKIVFRDSERFESLHHTHEKSLLSVPKNVNENHQKKENKASIVGSSDEDDNEDDTDEEEGSKSESTVSNYDSSEDECESGFKNIIAEEMKKVISETCKSNKNLSQTKMCQPIERNVLSSASPYKRKEEVKTVTQHEMKVSNANKSLIEGTCISSDDTSYDDDSAISDTKIVFGDSERFESLQHTHEKSLLPVPTNVNENHQKKKDKASIVGSSDEDDNEDDTDEEEGSKSESTVSNYDSSEDECESGFKNIIAEEMKKVISETCKSNKNLSQTKMCHPIERNVLSSASPYKRKEEVKTMTQHEMKVSNANKSLIEGTCFSSDDTSSDDDSAISDTETKPVKQDDLQLTGLTNDIYSMKTKENTSLSLKVVKKSGIVSSGEISDDHSDSDESSKEKVLSNSSCNALVMKTVDKCDSTSSSSISEDSNEREMEIKQTSTTNNAVLKAKQAKEEQIKNVMETKKVISKTQSKSQKVESSKDSDKKRLEALKQRKIEALDQKTAIQKALASTDKGVFTNKKIVFDSDDSEEELTTRTVSMETSDTPIKPVPDKSSRLFESSSSGEDSNTSTDDDDDDDIARFNIKQQFEGSAGRKLASLQSQFGNDERFKLDARFAEPDSENEGAAANDTGDVEGERVRSLQILQSIVGVKNVKAVSRQARLKATFRDIATLKYDPSKEEHKGFEMKMEPKKDKAADSLKSPNDESEAKESAEAQPSEEPMPEVGKEKFYEISESLKEAFAPRSQERTGSAGFSLLAAFGRVKDSEDEDSNKGHDFEGNGLSVEIPSILRTDQLSLESRFKVDEEDSGEENEEEYIDDDEETLVAAPQPRPTDTKSVESMDVDRTKDATKPITPSTFFFAAGDQRLKDGAMFYRRDDLDTLREKWLQKRPTLVENYKSKHKNFRRKHADHKKNKPQIYKKKR</sequence>
<keyword evidence="5" id="KW-0175">Coiled coil</keyword>
<evidence type="ECO:0000256" key="4">
    <source>
        <dbReference type="PROSITE-ProRule" id="PRU00176"/>
    </source>
</evidence>
<evidence type="ECO:0000313" key="9">
    <source>
        <dbReference type="Proteomes" id="UP000828390"/>
    </source>
</evidence>
<keyword evidence="2 4" id="KW-0694">RNA-binding</keyword>
<dbReference type="CDD" id="cd12226">
    <property type="entry name" value="RRM_NOL8"/>
    <property type="match status" value="1"/>
</dbReference>
<dbReference type="PANTHER" id="PTHR48029">
    <property type="entry name" value="NUCLEOLAR PROTEIN 8"/>
    <property type="match status" value="1"/>
</dbReference>
<reference evidence="8" key="2">
    <citation type="submission" date="2020-11" db="EMBL/GenBank/DDBJ databases">
        <authorList>
            <person name="McCartney M.A."/>
            <person name="Auch B."/>
            <person name="Kono T."/>
            <person name="Mallez S."/>
            <person name="Becker A."/>
            <person name="Gohl D.M."/>
            <person name="Silverstein K.A.T."/>
            <person name="Koren S."/>
            <person name="Bechman K.B."/>
            <person name="Herman A."/>
            <person name="Abrahante J.E."/>
            <person name="Garbe J."/>
        </authorList>
    </citation>
    <scope>NUCLEOTIDE SEQUENCE</scope>
    <source>
        <strain evidence="8">Duluth1</strain>
        <tissue evidence="8">Whole animal</tissue>
    </source>
</reference>
<feature type="region of interest" description="Disordered" evidence="6">
    <location>
        <begin position="1225"/>
        <end position="1250"/>
    </location>
</feature>
<feature type="region of interest" description="Disordered" evidence="6">
    <location>
        <begin position="635"/>
        <end position="700"/>
    </location>
</feature>
<feature type="compositionally biased region" description="Basic and acidic residues" evidence="6">
    <location>
        <begin position="1001"/>
        <end position="1015"/>
    </location>
</feature>
<organism evidence="8 9">
    <name type="scientific">Dreissena polymorpha</name>
    <name type="common">Zebra mussel</name>
    <name type="synonym">Mytilus polymorpha</name>
    <dbReference type="NCBI Taxonomy" id="45954"/>
    <lineage>
        <taxon>Eukaryota</taxon>
        <taxon>Metazoa</taxon>
        <taxon>Spiralia</taxon>
        <taxon>Lophotrochozoa</taxon>
        <taxon>Mollusca</taxon>
        <taxon>Bivalvia</taxon>
        <taxon>Autobranchia</taxon>
        <taxon>Heteroconchia</taxon>
        <taxon>Euheterodonta</taxon>
        <taxon>Imparidentia</taxon>
        <taxon>Neoheterodontei</taxon>
        <taxon>Myida</taxon>
        <taxon>Dreissenoidea</taxon>
        <taxon>Dreissenidae</taxon>
        <taxon>Dreissena</taxon>
    </lineage>
</organism>
<dbReference type="Proteomes" id="UP000828390">
    <property type="component" value="Unassembled WGS sequence"/>
</dbReference>
<feature type="region of interest" description="Disordered" evidence="6">
    <location>
        <begin position="1032"/>
        <end position="1058"/>
    </location>
</feature>
<feature type="compositionally biased region" description="Low complexity" evidence="6">
    <location>
        <begin position="1172"/>
        <end position="1185"/>
    </location>
</feature>
<feature type="region of interest" description="Disordered" evidence="6">
    <location>
        <begin position="1289"/>
        <end position="1344"/>
    </location>
</feature>
<dbReference type="InterPro" id="IPR034138">
    <property type="entry name" value="NOP8_RRM"/>
</dbReference>
<keyword evidence="9" id="KW-1185">Reference proteome</keyword>
<dbReference type="Pfam" id="PF00076">
    <property type="entry name" value="RRM_1"/>
    <property type="match status" value="1"/>
</dbReference>
<dbReference type="GO" id="GO:0003723">
    <property type="term" value="F:RNA binding"/>
    <property type="evidence" value="ECO:0007669"/>
    <property type="project" value="UniProtKB-UniRule"/>
</dbReference>
<feature type="compositionally biased region" description="Basic and acidic residues" evidence="6">
    <location>
        <begin position="1290"/>
        <end position="1327"/>
    </location>
</feature>
<feature type="coiled-coil region" evidence="5">
    <location>
        <begin position="233"/>
        <end position="260"/>
    </location>
</feature>